<feature type="region of interest" description="Disordered" evidence="1">
    <location>
        <begin position="148"/>
        <end position="184"/>
    </location>
</feature>
<evidence type="ECO:0000313" key="2">
    <source>
        <dbReference type="EMBL" id="KAB1276841.1"/>
    </source>
</evidence>
<sequence length="230" mass="24647">MMIMHRVKIVANDLKLSYCDNLGYHPLSAADFGKIMKNLEGAEPSGQLQNIDEEVISSACRLVCEWAQKVLSQPFDTVLELARFLVKSHYIGTKSMAALTVMAAAPPGIKGITQPSAFIPTAESNSFQPQVKTLPSPIDAKQQLQRKIQKKQQEQKLQSPLPGESSAKKSEGATANGVTSLSNGNPAILSPQPIGIVVAAVPSPIPVEQNCKVGPANQAIGNFTKSNEFL</sequence>
<dbReference type="InterPro" id="IPR039779">
    <property type="entry name" value="RFX-like"/>
</dbReference>
<reference evidence="2 3" key="1">
    <citation type="journal article" date="2019" name="Mol. Ecol. Resour.">
        <title>Improving Illumina assemblies with Hi-C and long reads: an example with the North African dromedary.</title>
        <authorList>
            <person name="Elbers J.P."/>
            <person name="Rogers M.F."/>
            <person name="Perelman P.L."/>
            <person name="Proskuryakova A.A."/>
            <person name="Serdyukova N.A."/>
            <person name="Johnson W.E."/>
            <person name="Horin P."/>
            <person name="Corander J."/>
            <person name="Murphy D."/>
            <person name="Burger P.A."/>
        </authorList>
    </citation>
    <scope>NUCLEOTIDE SEQUENCE [LARGE SCALE GENOMIC DNA]</scope>
    <source>
        <strain evidence="2">Drom800</strain>
        <tissue evidence="2">Blood</tissue>
    </source>
</reference>
<dbReference type="GO" id="GO:0000981">
    <property type="term" value="F:DNA-binding transcription factor activity, RNA polymerase II-specific"/>
    <property type="evidence" value="ECO:0007669"/>
    <property type="project" value="TreeGrafter"/>
</dbReference>
<evidence type="ECO:0000313" key="3">
    <source>
        <dbReference type="Proteomes" id="UP000299084"/>
    </source>
</evidence>
<dbReference type="STRING" id="9838.ENSCDRP00005020627"/>
<dbReference type="EMBL" id="JWIN03000006">
    <property type="protein sequence ID" value="KAB1276841.1"/>
    <property type="molecule type" value="Genomic_DNA"/>
</dbReference>
<comment type="caution">
    <text evidence="2">The sequence shown here is derived from an EMBL/GenBank/DDBJ whole genome shotgun (WGS) entry which is preliminary data.</text>
</comment>
<protein>
    <submittedName>
        <fullName evidence="2">DNA-binding protein RFX7</fullName>
    </submittedName>
</protein>
<proteinExistence type="predicted"/>
<dbReference type="PANTHER" id="PTHR12619">
    <property type="entry name" value="RFX TRANSCRIPTION FACTOR FAMILY"/>
    <property type="match status" value="1"/>
</dbReference>
<dbReference type="PANTHER" id="PTHR12619:SF2">
    <property type="entry name" value="DNA-BINDING PROTEIN RFX7"/>
    <property type="match status" value="1"/>
</dbReference>
<dbReference type="AlphaFoldDB" id="A0A5N4E075"/>
<organism evidence="2 3">
    <name type="scientific">Camelus dromedarius</name>
    <name type="common">Dromedary</name>
    <name type="synonym">Arabian camel</name>
    <dbReference type="NCBI Taxonomy" id="9838"/>
    <lineage>
        <taxon>Eukaryota</taxon>
        <taxon>Metazoa</taxon>
        <taxon>Chordata</taxon>
        <taxon>Craniata</taxon>
        <taxon>Vertebrata</taxon>
        <taxon>Euteleostomi</taxon>
        <taxon>Mammalia</taxon>
        <taxon>Eutheria</taxon>
        <taxon>Laurasiatheria</taxon>
        <taxon>Artiodactyla</taxon>
        <taxon>Tylopoda</taxon>
        <taxon>Camelidae</taxon>
        <taxon>Camelus</taxon>
    </lineage>
</organism>
<dbReference type="Proteomes" id="UP000299084">
    <property type="component" value="Unassembled WGS sequence"/>
</dbReference>
<accession>A0A5N4E075</accession>
<keyword evidence="3" id="KW-1185">Reference proteome</keyword>
<dbReference type="GO" id="GO:0000978">
    <property type="term" value="F:RNA polymerase II cis-regulatory region sequence-specific DNA binding"/>
    <property type="evidence" value="ECO:0007669"/>
    <property type="project" value="TreeGrafter"/>
</dbReference>
<name>A0A5N4E075_CAMDR</name>
<keyword evidence="2" id="KW-0238">DNA-binding</keyword>
<evidence type="ECO:0000256" key="1">
    <source>
        <dbReference type="SAM" id="MobiDB-lite"/>
    </source>
</evidence>
<gene>
    <name evidence="2" type="ORF">Cadr_000005304</name>
</gene>